<dbReference type="Proteomes" id="UP000770015">
    <property type="component" value="Unassembled WGS sequence"/>
</dbReference>
<sequence length="288" mass="31078">MATTRALVVGGTGGIGYAMAVRLAGESASSRIIISGRNKPKNIPHPNMEFKPLDASSMRSIKKYTDAFKSSEPEPLDYLILTQGIGTMAGRTETAEGIDNKMALHFYGKQLLIRELLPALKQDGRVVIVLDGKTGKAPTQLDWTDLDLKRTFGIANAAKHCVTMTDAMILSLAAKQAAEGSGSRHFVHAYPGFVDTSITGKLPWIVRPLAKGLSAILAVSPETCAEHMVTGMRTLTAEGDKVGRFSTFMDNKGHLVNGKPEWSAEQIKGIEDHTWKIIEDALNTPSSS</sequence>
<keyword evidence="3" id="KW-1185">Reference proteome</keyword>
<dbReference type="AlphaFoldDB" id="A0A9P9ADI9"/>
<organism evidence="2 3">
    <name type="scientific">Plectosphaerella plurivora</name>
    <dbReference type="NCBI Taxonomy" id="936078"/>
    <lineage>
        <taxon>Eukaryota</taxon>
        <taxon>Fungi</taxon>
        <taxon>Dikarya</taxon>
        <taxon>Ascomycota</taxon>
        <taxon>Pezizomycotina</taxon>
        <taxon>Sordariomycetes</taxon>
        <taxon>Hypocreomycetidae</taxon>
        <taxon>Glomerellales</taxon>
        <taxon>Plectosphaerellaceae</taxon>
        <taxon>Plectosphaerella</taxon>
    </lineage>
</organism>
<dbReference type="SUPFAM" id="SSF51735">
    <property type="entry name" value="NAD(P)-binding Rossmann-fold domains"/>
    <property type="match status" value="1"/>
</dbReference>
<dbReference type="PANTHER" id="PTHR47534:SF3">
    <property type="entry name" value="ALCOHOL DEHYDROGENASE-LIKE C-TERMINAL DOMAIN-CONTAINING PROTEIN"/>
    <property type="match status" value="1"/>
</dbReference>
<proteinExistence type="predicted"/>
<reference evidence="2" key="1">
    <citation type="journal article" date="2021" name="Nat. Commun.">
        <title>Genetic determinants of endophytism in the Arabidopsis root mycobiome.</title>
        <authorList>
            <person name="Mesny F."/>
            <person name="Miyauchi S."/>
            <person name="Thiergart T."/>
            <person name="Pickel B."/>
            <person name="Atanasova L."/>
            <person name="Karlsson M."/>
            <person name="Huettel B."/>
            <person name="Barry K.W."/>
            <person name="Haridas S."/>
            <person name="Chen C."/>
            <person name="Bauer D."/>
            <person name="Andreopoulos W."/>
            <person name="Pangilinan J."/>
            <person name="LaButti K."/>
            <person name="Riley R."/>
            <person name="Lipzen A."/>
            <person name="Clum A."/>
            <person name="Drula E."/>
            <person name="Henrissat B."/>
            <person name="Kohler A."/>
            <person name="Grigoriev I.V."/>
            <person name="Martin F.M."/>
            <person name="Hacquard S."/>
        </authorList>
    </citation>
    <scope>NUCLEOTIDE SEQUENCE</scope>
    <source>
        <strain evidence="2">MPI-SDFR-AT-0117</strain>
    </source>
</reference>
<dbReference type="InterPro" id="IPR002347">
    <property type="entry name" value="SDR_fam"/>
</dbReference>
<dbReference type="Pfam" id="PF00106">
    <property type="entry name" value="adh_short"/>
    <property type="match status" value="1"/>
</dbReference>
<gene>
    <name evidence="2" type="ORF">F5X68DRAFT_260945</name>
</gene>
<dbReference type="EMBL" id="JAGSXJ010000009">
    <property type="protein sequence ID" value="KAH6688468.1"/>
    <property type="molecule type" value="Genomic_DNA"/>
</dbReference>
<comment type="caution">
    <text evidence="2">The sequence shown here is derived from an EMBL/GenBank/DDBJ whole genome shotgun (WGS) entry which is preliminary data.</text>
</comment>
<dbReference type="OrthoDB" id="542013at2759"/>
<keyword evidence="1" id="KW-0560">Oxidoreductase</keyword>
<accession>A0A9P9ADI9</accession>
<dbReference type="InterPro" id="IPR052228">
    <property type="entry name" value="Sec_Metab_Biosynth_Oxidored"/>
</dbReference>
<evidence type="ECO:0000313" key="3">
    <source>
        <dbReference type="Proteomes" id="UP000770015"/>
    </source>
</evidence>
<dbReference type="PANTHER" id="PTHR47534">
    <property type="entry name" value="YALI0E05731P"/>
    <property type="match status" value="1"/>
</dbReference>
<evidence type="ECO:0000313" key="2">
    <source>
        <dbReference type="EMBL" id="KAH6688468.1"/>
    </source>
</evidence>
<dbReference type="InterPro" id="IPR036291">
    <property type="entry name" value="NAD(P)-bd_dom_sf"/>
</dbReference>
<dbReference type="Gene3D" id="3.40.50.720">
    <property type="entry name" value="NAD(P)-binding Rossmann-like Domain"/>
    <property type="match status" value="1"/>
</dbReference>
<protein>
    <submittedName>
        <fullName evidence="2">Uncharacterized protein</fullName>
    </submittedName>
</protein>
<name>A0A9P9ADI9_9PEZI</name>
<dbReference type="GO" id="GO:0016491">
    <property type="term" value="F:oxidoreductase activity"/>
    <property type="evidence" value="ECO:0007669"/>
    <property type="project" value="UniProtKB-KW"/>
</dbReference>
<evidence type="ECO:0000256" key="1">
    <source>
        <dbReference type="ARBA" id="ARBA00023002"/>
    </source>
</evidence>